<evidence type="ECO:0000256" key="7">
    <source>
        <dbReference type="ARBA" id="ARBA00022692"/>
    </source>
</evidence>
<dbReference type="GO" id="GO:0005886">
    <property type="term" value="C:plasma membrane"/>
    <property type="evidence" value="ECO:0007669"/>
    <property type="project" value="UniProtKB-SubCell"/>
</dbReference>
<evidence type="ECO:0000313" key="12">
    <source>
        <dbReference type="Proteomes" id="UP000483362"/>
    </source>
</evidence>
<feature type="transmembrane region" description="Helical" evidence="10">
    <location>
        <begin position="39"/>
        <end position="56"/>
    </location>
</feature>
<feature type="transmembrane region" description="Helical" evidence="10">
    <location>
        <begin position="105"/>
        <end position="125"/>
    </location>
</feature>
<evidence type="ECO:0000256" key="6">
    <source>
        <dbReference type="ARBA" id="ARBA00022475"/>
    </source>
</evidence>
<feature type="transmembrane region" description="Helical" evidence="10">
    <location>
        <begin position="131"/>
        <end position="152"/>
    </location>
</feature>
<feature type="transmembrane region" description="Helical" evidence="10">
    <location>
        <begin position="68"/>
        <end position="84"/>
    </location>
</feature>
<gene>
    <name evidence="11" type="ORF">FYJ29_10400</name>
</gene>
<dbReference type="NCBIfam" id="TIGR01528">
    <property type="entry name" value="NMN_trans_PnuC"/>
    <property type="match status" value="1"/>
</dbReference>
<keyword evidence="9 10" id="KW-0472">Membrane</keyword>
<evidence type="ECO:0000256" key="5">
    <source>
        <dbReference type="ARBA" id="ARBA00022448"/>
    </source>
</evidence>
<evidence type="ECO:0000256" key="3">
    <source>
        <dbReference type="ARBA" id="ARBA00006669"/>
    </source>
</evidence>
<evidence type="ECO:0000256" key="9">
    <source>
        <dbReference type="ARBA" id="ARBA00023136"/>
    </source>
</evidence>
<name>A0A6L5XFB5_9BACT</name>
<dbReference type="Pfam" id="PF04973">
    <property type="entry name" value="NMN_transporter"/>
    <property type="match status" value="1"/>
</dbReference>
<evidence type="ECO:0000256" key="2">
    <source>
        <dbReference type="ARBA" id="ARBA00004651"/>
    </source>
</evidence>
<accession>A0A6L5XFB5</accession>
<dbReference type="EMBL" id="VULT01000016">
    <property type="protein sequence ID" value="MSS18164.1"/>
    <property type="molecule type" value="Genomic_DNA"/>
</dbReference>
<comment type="caution">
    <text evidence="11">The sequence shown here is derived from an EMBL/GenBank/DDBJ whole genome shotgun (WGS) entry which is preliminary data.</text>
</comment>
<keyword evidence="5" id="KW-0813">Transport</keyword>
<feature type="transmembrane region" description="Helical" evidence="10">
    <location>
        <begin position="182"/>
        <end position="200"/>
    </location>
</feature>
<evidence type="ECO:0000256" key="10">
    <source>
        <dbReference type="SAM" id="Phobius"/>
    </source>
</evidence>
<evidence type="ECO:0000256" key="4">
    <source>
        <dbReference type="ARBA" id="ARBA00017522"/>
    </source>
</evidence>
<proteinExistence type="inferred from homology"/>
<evidence type="ECO:0000256" key="1">
    <source>
        <dbReference type="ARBA" id="ARBA00002672"/>
    </source>
</evidence>
<comment type="function">
    <text evidence="1">Required for nicotinamide riboside transport across the inner membrane.</text>
</comment>
<dbReference type="RefSeq" id="WP_154327105.1">
    <property type="nucleotide sequence ID" value="NZ_CP045696.1"/>
</dbReference>
<sequence>MTYITDILQWLGQPLHLLDAFSTLLGLLYLYLEYKANIWLWLVSIVMPAVHSVLYLKAGLYADFGMEFFYVAVAVYGFLSWKLGKHKGSGHDKKAAVPITHFPRRLVGATVAAFVALWAGIYLLLVEVTNSTVPLYDAFTTALSIIAYWALAKKYAEQWLLWLVVDAVCTVLYFYKSIPFSASLYGFYTVMAVVGYRKWLRLMQEQQAQ</sequence>
<feature type="transmembrane region" description="Helical" evidence="10">
    <location>
        <begin position="159"/>
        <end position="176"/>
    </location>
</feature>
<evidence type="ECO:0000313" key="11">
    <source>
        <dbReference type="EMBL" id="MSS18164.1"/>
    </source>
</evidence>
<keyword evidence="7 10" id="KW-0812">Transmembrane</keyword>
<dbReference type="PANTHER" id="PTHR36122">
    <property type="entry name" value="NICOTINAMIDE RIBOSIDE TRANSPORTER PNUC"/>
    <property type="match status" value="1"/>
</dbReference>
<dbReference type="InterPro" id="IPR006419">
    <property type="entry name" value="NMN_transpt_PnuC"/>
</dbReference>
<protein>
    <recommendedName>
        <fullName evidence="4">Nicotinamide riboside transporter PnuC</fullName>
    </recommendedName>
</protein>
<keyword evidence="6" id="KW-1003">Cell membrane</keyword>
<dbReference type="Proteomes" id="UP000483362">
    <property type="component" value="Unassembled WGS sequence"/>
</dbReference>
<keyword evidence="12" id="KW-1185">Reference proteome</keyword>
<dbReference type="GO" id="GO:0034257">
    <property type="term" value="F:nicotinamide riboside transmembrane transporter activity"/>
    <property type="evidence" value="ECO:0007669"/>
    <property type="project" value="InterPro"/>
</dbReference>
<organism evidence="11 12">
    <name type="scientific">Sodaliphilus pleomorphus</name>
    <dbReference type="NCBI Taxonomy" id="2606626"/>
    <lineage>
        <taxon>Bacteria</taxon>
        <taxon>Pseudomonadati</taxon>
        <taxon>Bacteroidota</taxon>
        <taxon>Bacteroidia</taxon>
        <taxon>Bacteroidales</taxon>
        <taxon>Muribaculaceae</taxon>
        <taxon>Sodaliphilus</taxon>
    </lineage>
</organism>
<reference evidence="11 12" key="1">
    <citation type="submission" date="2019-08" db="EMBL/GenBank/DDBJ databases">
        <title>In-depth cultivation of the pig gut microbiome towards novel bacterial diversity and tailored functional studies.</title>
        <authorList>
            <person name="Wylensek D."/>
            <person name="Hitch T.C.A."/>
            <person name="Clavel T."/>
        </authorList>
    </citation>
    <scope>NUCLEOTIDE SEQUENCE [LARGE SCALE GENOMIC DNA]</scope>
    <source>
        <strain evidence="11 12">Oil-RF-744-WCA-WT-10</strain>
    </source>
</reference>
<dbReference type="AlphaFoldDB" id="A0A6L5XFB5"/>
<comment type="subcellular location">
    <subcellularLocation>
        <location evidence="2">Cell membrane</location>
        <topology evidence="2">Multi-pass membrane protein</topology>
    </subcellularLocation>
</comment>
<keyword evidence="8 10" id="KW-1133">Transmembrane helix</keyword>
<comment type="similarity">
    <text evidence="3">Belongs to the nicotinamide ribonucleoside (NR) uptake permease (TC 4.B.1) family.</text>
</comment>
<feature type="transmembrane region" description="Helical" evidence="10">
    <location>
        <begin position="15"/>
        <end position="32"/>
    </location>
</feature>
<evidence type="ECO:0000256" key="8">
    <source>
        <dbReference type="ARBA" id="ARBA00022989"/>
    </source>
</evidence>
<dbReference type="PANTHER" id="PTHR36122:SF2">
    <property type="entry name" value="NICOTINAMIDE RIBOSIDE TRANSPORTER PNUC"/>
    <property type="match status" value="1"/>
</dbReference>